<dbReference type="InterPro" id="IPR038135">
    <property type="entry name" value="Methylthiotransferase_N_sf"/>
</dbReference>
<dbReference type="Proteomes" id="UP000886058">
    <property type="component" value="Unassembled WGS sequence"/>
</dbReference>
<feature type="binding site" evidence="13">
    <location>
        <position position="19"/>
    </location>
    <ligand>
        <name>[4Fe-4S] cluster</name>
        <dbReference type="ChEBI" id="CHEBI:49883"/>
        <label>1</label>
    </ligand>
</feature>
<protein>
    <recommendedName>
        <fullName evidence="10 13">tRNA-2-methylthio-N(6)-dimethylallyladenosine synthase</fullName>
        <ecNumber evidence="9 13">2.8.4.3</ecNumber>
    </recommendedName>
    <alternativeName>
        <fullName evidence="12 13">(Dimethylallyl)adenosine tRNA methylthiotransferase MiaB</fullName>
    </alternativeName>
    <alternativeName>
        <fullName evidence="11 13">tRNA-i(6)A37 methylthiotransferase</fullName>
    </alternativeName>
</protein>
<dbReference type="Pfam" id="PF01938">
    <property type="entry name" value="TRAM"/>
    <property type="match status" value="1"/>
</dbReference>
<dbReference type="CDD" id="cd01335">
    <property type="entry name" value="Radical_SAM"/>
    <property type="match status" value="1"/>
</dbReference>
<evidence type="ECO:0000256" key="10">
    <source>
        <dbReference type="ARBA" id="ARBA00068570"/>
    </source>
</evidence>
<dbReference type="NCBIfam" id="TIGR01574">
    <property type="entry name" value="miaB-methiolase"/>
    <property type="match status" value="1"/>
</dbReference>
<keyword evidence="3 13" id="KW-0963">Cytoplasm</keyword>
<feature type="domain" description="MTTase N-terminal" evidence="15">
    <location>
        <begin position="10"/>
        <end position="126"/>
    </location>
</feature>
<evidence type="ECO:0000256" key="4">
    <source>
        <dbReference type="ARBA" id="ARBA00022679"/>
    </source>
</evidence>
<dbReference type="FunFam" id="3.40.50.12160:FF:000003">
    <property type="entry name" value="CDK5 regulatory subunit-associated protein 1"/>
    <property type="match status" value="1"/>
</dbReference>
<feature type="domain" description="Radical SAM core" evidence="16">
    <location>
        <begin position="149"/>
        <end position="379"/>
    </location>
</feature>
<dbReference type="SFLD" id="SFLDS00029">
    <property type="entry name" value="Radical_SAM"/>
    <property type="match status" value="1"/>
</dbReference>
<keyword evidence="4 13" id="KW-0808">Transferase</keyword>
<dbReference type="GO" id="GO:0046872">
    <property type="term" value="F:metal ion binding"/>
    <property type="evidence" value="ECO:0007669"/>
    <property type="project" value="UniProtKB-KW"/>
</dbReference>
<dbReference type="GO" id="GO:0051539">
    <property type="term" value="F:4 iron, 4 sulfur cluster binding"/>
    <property type="evidence" value="ECO:0007669"/>
    <property type="project" value="UniProtKB-UniRule"/>
</dbReference>
<feature type="binding site" evidence="13">
    <location>
        <position position="55"/>
    </location>
    <ligand>
        <name>[4Fe-4S] cluster</name>
        <dbReference type="ChEBI" id="CHEBI:49883"/>
        <label>1</label>
    </ligand>
</feature>
<feature type="binding site" evidence="13">
    <location>
        <position position="170"/>
    </location>
    <ligand>
        <name>[4Fe-4S] cluster</name>
        <dbReference type="ChEBI" id="CHEBI:49883"/>
        <label>2</label>
        <note>4Fe-4S-S-AdoMet</note>
    </ligand>
</feature>
<feature type="binding site" evidence="13">
    <location>
        <position position="89"/>
    </location>
    <ligand>
        <name>[4Fe-4S] cluster</name>
        <dbReference type="ChEBI" id="CHEBI:49883"/>
        <label>1</label>
    </ligand>
</feature>
<evidence type="ECO:0000256" key="1">
    <source>
        <dbReference type="ARBA" id="ARBA00003234"/>
    </source>
</evidence>
<dbReference type="GO" id="GO:0035597">
    <property type="term" value="F:tRNA-2-methylthio-N(6)-dimethylallyladenosine(37) synthase activity"/>
    <property type="evidence" value="ECO:0007669"/>
    <property type="project" value="UniProtKB-EC"/>
</dbReference>
<evidence type="ECO:0000259" key="16">
    <source>
        <dbReference type="PROSITE" id="PS51918"/>
    </source>
</evidence>
<evidence type="ECO:0000256" key="11">
    <source>
        <dbReference type="ARBA" id="ARBA00080698"/>
    </source>
</evidence>
<reference evidence="17" key="1">
    <citation type="journal article" date="2020" name="mSystems">
        <title>Genome- and Community-Level Interaction Insights into Carbon Utilization and Element Cycling Functions of Hydrothermarchaeota in Hydrothermal Sediment.</title>
        <authorList>
            <person name="Zhou Z."/>
            <person name="Liu Y."/>
            <person name="Xu W."/>
            <person name="Pan J."/>
            <person name="Luo Z.H."/>
            <person name="Li M."/>
        </authorList>
    </citation>
    <scope>NUCLEOTIDE SEQUENCE [LARGE SCALE GENOMIC DNA]</scope>
    <source>
        <strain evidence="17">HyVt-633</strain>
    </source>
</reference>
<evidence type="ECO:0000256" key="9">
    <source>
        <dbReference type="ARBA" id="ARBA00033765"/>
    </source>
</evidence>
<evidence type="ECO:0000256" key="8">
    <source>
        <dbReference type="ARBA" id="ARBA00023014"/>
    </source>
</evidence>
<dbReference type="FunFam" id="3.80.30.20:FF:000001">
    <property type="entry name" value="tRNA-2-methylthio-N(6)-dimethylallyladenosine synthase 2"/>
    <property type="match status" value="1"/>
</dbReference>
<comment type="cofactor">
    <cofactor evidence="13">
        <name>[4Fe-4S] cluster</name>
        <dbReference type="ChEBI" id="CHEBI:49883"/>
    </cofactor>
    <text evidence="13">Binds 2 [4Fe-4S] clusters. One cluster is coordinated with 3 cysteines and an exchangeable S-adenosyl-L-methionine.</text>
</comment>
<keyword evidence="7 13" id="KW-0408">Iron</keyword>
<keyword evidence="5 13" id="KW-0949">S-adenosyl-L-methionine</keyword>
<dbReference type="SFLD" id="SFLDF00413">
    <property type="entry name" value="CDK5RAP1"/>
    <property type="match status" value="1"/>
</dbReference>
<dbReference type="PROSITE" id="PS51918">
    <property type="entry name" value="RADICAL_SAM"/>
    <property type="match status" value="1"/>
</dbReference>
<gene>
    <name evidence="13 17" type="primary">miaB</name>
    <name evidence="17" type="ORF">ENL07_07240</name>
</gene>
<organism evidence="17">
    <name type="scientific">Chlorobaculum parvum</name>
    <dbReference type="NCBI Taxonomy" id="274539"/>
    <lineage>
        <taxon>Bacteria</taxon>
        <taxon>Pseudomonadati</taxon>
        <taxon>Chlorobiota</taxon>
        <taxon>Chlorobiia</taxon>
        <taxon>Chlorobiales</taxon>
        <taxon>Chlorobiaceae</taxon>
        <taxon>Chlorobaculum</taxon>
    </lineage>
</organism>
<comment type="subcellular location">
    <subcellularLocation>
        <location evidence="13">Cytoplasm</location>
    </subcellularLocation>
</comment>
<dbReference type="InterPro" id="IPR007197">
    <property type="entry name" value="rSAM"/>
</dbReference>
<feature type="domain" description="TRAM" evidence="14">
    <location>
        <begin position="382"/>
        <end position="443"/>
    </location>
</feature>
<dbReference type="InterPro" id="IPR005839">
    <property type="entry name" value="Methylthiotransferase"/>
</dbReference>
<accession>A0A7C5DEM9</accession>
<comment type="subunit">
    <text evidence="13">Monomer.</text>
</comment>
<feature type="binding site" evidence="13">
    <location>
        <position position="167"/>
    </location>
    <ligand>
        <name>[4Fe-4S] cluster</name>
        <dbReference type="ChEBI" id="CHEBI:49883"/>
        <label>2</label>
        <note>4Fe-4S-S-AdoMet</note>
    </ligand>
</feature>
<dbReference type="InterPro" id="IPR013848">
    <property type="entry name" value="Methylthiotransferase_N"/>
</dbReference>
<dbReference type="InterPro" id="IPR002792">
    <property type="entry name" value="TRAM_dom"/>
</dbReference>
<dbReference type="SUPFAM" id="SSF102114">
    <property type="entry name" value="Radical SAM enzymes"/>
    <property type="match status" value="1"/>
</dbReference>
<keyword evidence="8 13" id="KW-0411">Iron-sulfur</keyword>
<feature type="binding site" evidence="13">
    <location>
        <position position="163"/>
    </location>
    <ligand>
        <name>[4Fe-4S] cluster</name>
        <dbReference type="ChEBI" id="CHEBI:49883"/>
        <label>2</label>
        <note>4Fe-4S-S-AdoMet</note>
    </ligand>
</feature>
<dbReference type="Pfam" id="PF04055">
    <property type="entry name" value="Radical_SAM"/>
    <property type="match status" value="1"/>
</dbReference>
<evidence type="ECO:0000256" key="5">
    <source>
        <dbReference type="ARBA" id="ARBA00022691"/>
    </source>
</evidence>
<name>A0A7C5DEM9_9CHLB</name>
<dbReference type="InterPro" id="IPR006463">
    <property type="entry name" value="MiaB_methiolase"/>
</dbReference>
<evidence type="ECO:0000256" key="6">
    <source>
        <dbReference type="ARBA" id="ARBA00022723"/>
    </source>
</evidence>
<keyword evidence="2 13" id="KW-0004">4Fe-4S</keyword>
<evidence type="ECO:0000259" key="15">
    <source>
        <dbReference type="PROSITE" id="PS51449"/>
    </source>
</evidence>
<evidence type="ECO:0000256" key="3">
    <source>
        <dbReference type="ARBA" id="ARBA00022490"/>
    </source>
</evidence>
<evidence type="ECO:0000259" key="14">
    <source>
        <dbReference type="PROSITE" id="PS50926"/>
    </source>
</evidence>
<comment type="catalytic activity">
    <reaction evidence="13">
        <text>N(6)-dimethylallyladenosine(37) in tRNA + (sulfur carrier)-SH + AH2 + 2 S-adenosyl-L-methionine = 2-methylsulfanyl-N(6)-dimethylallyladenosine(37) in tRNA + (sulfur carrier)-H + 5'-deoxyadenosine + L-methionine + A + S-adenosyl-L-homocysteine + 2 H(+)</text>
        <dbReference type="Rhea" id="RHEA:37067"/>
        <dbReference type="Rhea" id="RHEA-COMP:10375"/>
        <dbReference type="Rhea" id="RHEA-COMP:10376"/>
        <dbReference type="Rhea" id="RHEA-COMP:14737"/>
        <dbReference type="Rhea" id="RHEA-COMP:14739"/>
        <dbReference type="ChEBI" id="CHEBI:13193"/>
        <dbReference type="ChEBI" id="CHEBI:15378"/>
        <dbReference type="ChEBI" id="CHEBI:17319"/>
        <dbReference type="ChEBI" id="CHEBI:17499"/>
        <dbReference type="ChEBI" id="CHEBI:29917"/>
        <dbReference type="ChEBI" id="CHEBI:57844"/>
        <dbReference type="ChEBI" id="CHEBI:57856"/>
        <dbReference type="ChEBI" id="CHEBI:59789"/>
        <dbReference type="ChEBI" id="CHEBI:64428"/>
        <dbReference type="ChEBI" id="CHEBI:74415"/>
        <dbReference type="ChEBI" id="CHEBI:74417"/>
        <dbReference type="EC" id="2.8.4.3"/>
    </reaction>
</comment>
<dbReference type="PROSITE" id="PS01278">
    <property type="entry name" value="MTTASE_RADICAL"/>
    <property type="match status" value="1"/>
</dbReference>
<sequence>MYKFMNSVSPTFFIHTFGCQMNMADSEIVTAILVEGGFVQAEDEGAADVVLLNTCAVRANAVDRAGNVLSHLKGRKRRRKGLVVGLLGCVPQYEREQLFGDFPFVDFIVGPDNYRDLCGIVQKVREGERQQSLIKYDQRETYAGIEPVRANRISTFLPVMRGCNNHCAFCVVPVTRGRERSVAFGRVVAEVSTLQAAGYREVTLLGQNVNSWRDTDRSLDFAGLLEGVSHAAPEMRIRFTTSHPKDISESLVRVIGERPNLCNHIHLPVQSGSSRMLDLMKRGHTREEYLDKIAMIRKLVPGVAITTDLIAGFCTETDEEHRETLSLMEAVGYDTAFMFYYSVRPGTWASRNLPDDVPEPVKKARLQEIIDLQTAMSRELYQRQIGTTVEVLAEAESKRSPSKLMGRTATNRAVVFDRGNFMPGELVQVRITGATSATLKGVV</sequence>
<dbReference type="EMBL" id="DRSQ01000147">
    <property type="protein sequence ID" value="HHE32409.1"/>
    <property type="molecule type" value="Genomic_DNA"/>
</dbReference>
<dbReference type="EC" id="2.8.4.3" evidence="9 13"/>
<dbReference type="HAMAP" id="MF_01864">
    <property type="entry name" value="tRNA_metthiotr_MiaB"/>
    <property type="match status" value="1"/>
</dbReference>
<evidence type="ECO:0000256" key="7">
    <source>
        <dbReference type="ARBA" id="ARBA00023004"/>
    </source>
</evidence>
<dbReference type="SFLD" id="SFLDF00273">
    <property type="entry name" value="(dimethylallyl)adenosine_tRNA"/>
    <property type="match status" value="1"/>
</dbReference>
<dbReference type="Pfam" id="PF00919">
    <property type="entry name" value="UPF0004"/>
    <property type="match status" value="1"/>
</dbReference>
<dbReference type="PROSITE" id="PS50926">
    <property type="entry name" value="TRAM"/>
    <property type="match status" value="1"/>
</dbReference>
<dbReference type="Gene3D" id="3.40.50.12160">
    <property type="entry name" value="Methylthiotransferase, N-terminal domain"/>
    <property type="match status" value="1"/>
</dbReference>
<evidence type="ECO:0000256" key="12">
    <source>
        <dbReference type="ARBA" id="ARBA00081141"/>
    </source>
</evidence>
<dbReference type="Gene3D" id="3.80.30.20">
    <property type="entry name" value="tm_1862 like domain"/>
    <property type="match status" value="1"/>
</dbReference>
<dbReference type="InterPro" id="IPR006638">
    <property type="entry name" value="Elp3/MiaA/NifB-like_rSAM"/>
</dbReference>
<proteinExistence type="inferred from homology"/>
<dbReference type="SFLD" id="SFLDG01061">
    <property type="entry name" value="methylthiotransferase"/>
    <property type="match status" value="1"/>
</dbReference>
<evidence type="ECO:0000256" key="2">
    <source>
        <dbReference type="ARBA" id="ARBA00022485"/>
    </source>
</evidence>
<comment type="caution">
    <text evidence="17">The sequence shown here is derived from an EMBL/GenBank/DDBJ whole genome shotgun (WGS) entry which is preliminary data.</text>
</comment>
<dbReference type="PANTHER" id="PTHR43020:SF2">
    <property type="entry name" value="MITOCHONDRIAL TRNA METHYLTHIOTRANSFERASE CDK5RAP1"/>
    <property type="match status" value="1"/>
</dbReference>
<comment type="similarity">
    <text evidence="13">Belongs to the methylthiotransferase family. MiaB subfamily.</text>
</comment>
<dbReference type="NCBIfam" id="TIGR00089">
    <property type="entry name" value="MiaB/RimO family radical SAM methylthiotransferase"/>
    <property type="match status" value="1"/>
</dbReference>
<keyword evidence="6 13" id="KW-0479">Metal-binding</keyword>
<comment type="function">
    <text evidence="1 13">Catalyzes the methylthiolation of N6-(dimethylallyl)adenosine (i(6)A), leading to the formation of 2-methylthio-N6-(dimethylallyl)adenosine (ms(2)i(6)A) at position 37 in tRNAs that read codons beginning with uridine.</text>
</comment>
<dbReference type="InterPro" id="IPR023404">
    <property type="entry name" value="rSAM_horseshoe"/>
</dbReference>
<dbReference type="SMART" id="SM00729">
    <property type="entry name" value="Elp3"/>
    <property type="match status" value="1"/>
</dbReference>
<evidence type="ECO:0000313" key="17">
    <source>
        <dbReference type="EMBL" id="HHE32409.1"/>
    </source>
</evidence>
<dbReference type="PROSITE" id="PS51449">
    <property type="entry name" value="MTTASE_N"/>
    <property type="match status" value="1"/>
</dbReference>
<dbReference type="PANTHER" id="PTHR43020">
    <property type="entry name" value="CDK5 REGULATORY SUBUNIT-ASSOCIATED PROTEIN 1"/>
    <property type="match status" value="1"/>
</dbReference>
<keyword evidence="13" id="KW-0819">tRNA processing</keyword>
<dbReference type="InterPro" id="IPR058240">
    <property type="entry name" value="rSAM_sf"/>
</dbReference>
<dbReference type="GO" id="GO:0005829">
    <property type="term" value="C:cytosol"/>
    <property type="evidence" value="ECO:0007669"/>
    <property type="project" value="TreeGrafter"/>
</dbReference>
<dbReference type="SFLD" id="SFLDG01082">
    <property type="entry name" value="B12-binding_domain_containing"/>
    <property type="match status" value="1"/>
</dbReference>
<evidence type="ECO:0000256" key="13">
    <source>
        <dbReference type="HAMAP-Rule" id="MF_01864"/>
    </source>
</evidence>
<dbReference type="AlphaFoldDB" id="A0A7C5DEM9"/>
<dbReference type="InterPro" id="IPR020612">
    <property type="entry name" value="Methylthiotransferase_CS"/>
</dbReference>